<dbReference type="SMART" id="SM00871">
    <property type="entry name" value="AraC_E_bind"/>
    <property type="match status" value="1"/>
</dbReference>
<keyword evidence="4" id="KW-1185">Reference proteome</keyword>
<accession>A0ABT8QTT6</accession>
<protein>
    <submittedName>
        <fullName evidence="3">MerR family transcriptional regulator</fullName>
    </submittedName>
</protein>
<dbReference type="InterPro" id="IPR009061">
    <property type="entry name" value="DNA-bd_dom_put_sf"/>
</dbReference>
<reference evidence="3" key="1">
    <citation type="submission" date="2022-05" db="EMBL/GenBank/DDBJ databases">
        <title>Expanded diversity of anoxic marine methylotrophy in a Black Sea sulfate reducing microorganism.</title>
        <authorList>
            <person name="Fischer P.Q."/>
            <person name="Stams A.J.M."/>
            <person name="Villanueva L."/>
            <person name="Sousa D.Z."/>
        </authorList>
    </citation>
    <scope>NUCLEOTIDE SEQUENCE</scope>
    <source>
        <strain evidence="3">P130</strain>
    </source>
</reference>
<dbReference type="PANTHER" id="PTHR30204:SF97">
    <property type="entry name" value="MERR FAMILY REGULATORY PROTEIN"/>
    <property type="match status" value="1"/>
</dbReference>
<feature type="domain" description="HTH merR-type" evidence="2">
    <location>
        <begin position="1"/>
        <end position="71"/>
    </location>
</feature>
<dbReference type="Gene3D" id="1.10.1660.10">
    <property type="match status" value="1"/>
</dbReference>
<comment type="caution">
    <text evidence="3">The sequence shown here is derived from an EMBL/GenBank/DDBJ whole genome shotgun (WGS) entry which is preliminary data.</text>
</comment>
<dbReference type="Proteomes" id="UP001176021">
    <property type="component" value="Unassembled WGS sequence"/>
</dbReference>
<dbReference type="SUPFAM" id="SSF46955">
    <property type="entry name" value="Putative DNA-binding domain"/>
    <property type="match status" value="1"/>
</dbReference>
<dbReference type="CDD" id="cd01107">
    <property type="entry name" value="HTH_BmrR"/>
    <property type="match status" value="1"/>
</dbReference>
<dbReference type="SUPFAM" id="SSF55136">
    <property type="entry name" value="Probable bacterial effector-binding domain"/>
    <property type="match status" value="1"/>
</dbReference>
<evidence type="ECO:0000313" key="3">
    <source>
        <dbReference type="EMBL" id="MDO0824252.1"/>
    </source>
</evidence>
<dbReference type="RefSeq" id="WP_302049231.1">
    <property type="nucleotide sequence ID" value="NZ_JAMJEV010000013.1"/>
</dbReference>
<proteinExistence type="predicted"/>
<dbReference type="InterPro" id="IPR047057">
    <property type="entry name" value="MerR_fam"/>
</dbReference>
<evidence type="ECO:0000313" key="4">
    <source>
        <dbReference type="Proteomes" id="UP001176021"/>
    </source>
</evidence>
<dbReference type="Pfam" id="PF06445">
    <property type="entry name" value="GyrI-like"/>
    <property type="match status" value="1"/>
</dbReference>
<evidence type="ECO:0000259" key="2">
    <source>
        <dbReference type="PROSITE" id="PS50937"/>
    </source>
</evidence>
<name>A0ABT8QTT6_9FIRM</name>
<dbReference type="PROSITE" id="PS50937">
    <property type="entry name" value="HTH_MERR_2"/>
    <property type="match status" value="1"/>
</dbReference>
<gene>
    <name evidence="3" type="ORF">M8H41_15515</name>
</gene>
<dbReference type="EMBL" id="JAMJEV010000013">
    <property type="protein sequence ID" value="MDO0824252.1"/>
    <property type="molecule type" value="Genomic_DNA"/>
</dbReference>
<dbReference type="Pfam" id="PF13411">
    <property type="entry name" value="MerR_1"/>
    <property type="match status" value="1"/>
</dbReference>
<dbReference type="InterPro" id="IPR000551">
    <property type="entry name" value="MerR-type_HTH_dom"/>
</dbReference>
<dbReference type="InterPro" id="IPR010499">
    <property type="entry name" value="AraC_E-bd"/>
</dbReference>
<sequence length="270" mass="31741">MYRIGTFSKINKVTIKTLRYYDEVGLLKPAFVDEENSYRYYTSDQLPLLHKIIALRQIGFSIDEISAIQQGQNSIKIFEQREQELKASIDESQRQLGQITHYLAKMKEDFNMNYEVVSKELPEVIVFSRRMVIPDYNYYFEIIPKIGEEVKKSNPEIKCTVPEYCFIIYHDGEYKEKNIDVEFCEAVTSWGKDTKTIKFKKIEKVPSAACVYHKGPYSSIGNAYAHLYKWIEENGFLANDNPRESYIDGIWNKEDENDWLTELQVPIMKK</sequence>
<dbReference type="SMART" id="SM00422">
    <property type="entry name" value="HTH_MERR"/>
    <property type="match status" value="1"/>
</dbReference>
<organism evidence="3 4">
    <name type="scientific">Desulfosporosinus nitroreducens</name>
    <dbReference type="NCBI Taxonomy" id="2018668"/>
    <lineage>
        <taxon>Bacteria</taxon>
        <taxon>Bacillati</taxon>
        <taxon>Bacillota</taxon>
        <taxon>Clostridia</taxon>
        <taxon>Eubacteriales</taxon>
        <taxon>Desulfitobacteriaceae</taxon>
        <taxon>Desulfosporosinus</taxon>
    </lineage>
</organism>
<dbReference type="PANTHER" id="PTHR30204">
    <property type="entry name" value="REDOX-CYCLING DRUG-SENSING TRANSCRIPTIONAL ACTIVATOR SOXR"/>
    <property type="match status" value="1"/>
</dbReference>
<evidence type="ECO:0000256" key="1">
    <source>
        <dbReference type="ARBA" id="ARBA00023125"/>
    </source>
</evidence>
<dbReference type="InterPro" id="IPR029442">
    <property type="entry name" value="GyrI-like"/>
</dbReference>
<keyword evidence="1" id="KW-0238">DNA-binding</keyword>
<dbReference type="InterPro" id="IPR011256">
    <property type="entry name" value="Reg_factor_effector_dom_sf"/>
</dbReference>
<dbReference type="Gene3D" id="3.20.80.10">
    <property type="entry name" value="Regulatory factor, effector binding domain"/>
    <property type="match status" value="1"/>
</dbReference>